<sequence length="199" mass="21285">MTVTFTTHPSTADLLLYADPRQAAQELSQAVDAHRVLDEITRQVQAPPGELLHKAAEAGATLLGGIDVGSVLLGGWAKYRSLRAAARKTLDNPGMGLMVPLAEHEVVSHHEPYVEVQVNGQPVGRVTFGIDLVLHLTMVTASVRAGRLMRLTGGACTAAIVCKIHGVEVARKDFELVTLPINRDLGEGFPLLPEARMAS</sequence>
<evidence type="ECO:0000313" key="2">
    <source>
        <dbReference type="Proteomes" id="UP001597097"/>
    </source>
</evidence>
<proteinExistence type="predicted"/>
<dbReference type="Proteomes" id="UP001597097">
    <property type="component" value="Unassembled WGS sequence"/>
</dbReference>
<gene>
    <name evidence="1" type="ORF">ACFSJ0_28095</name>
</gene>
<dbReference type="RefSeq" id="WP_219532389.1">
    <property type="nucleotide sequence ID" value="NZ_JAHKRM010000014.1"/>
</dbReference>
<dbReference type="EMBL" id="JBHUCM010000020">
    <property type="protein sequence ID" value="MFD1540949.1"/>
    <property type="molecule type" value="Genomic_DNA"/>
</dbReference>
<evidence type="ECO:0000313" key="1">
    <source>
        <dbReference type="EMBL" id="MFD1540949.1"/>
    </source>
</evidence>
<organism evidence="1 2">
    <name type="scientific">Nonomuraea guangzhouensis</name>
    <dbReference type="NCBI Taxonomy" id="1291555"/>
    <lineage>
        <taxon>Bacteria</taxon>
        <taxon>Bacillati</taxon>
        <taxon>Actinomycetota</taxon>
        <taxon>Actinomycetes</taxon>
        <taxon>Streptosporangiales</taxon>
        <taxon>Streptosporangiaceae</taxon>
        <taxon>Nonomuraea</taxon>
    </lineage>
</organism>
<name>A0ABW4GEQ5_9ACTN</name>
<comment type="caution">
    <text evidence="1">The sequence shown here is derived from an EMBL/GenBank/DDBJ whole genome shotgun (WGS) entry which is preliminary data.</text>
</comment>
<accession>A0ABW4GEQ5</accession>
<keyword evidence="2" id="KW-1185">Reference proteome</keyword>
<reference evidence="2" key="1">
    <citation type="journal article" date="2019" name="Int. J. Syst. Evol. Microbiol.">
        <title>The Global Catalogue of Microorganisms (GCM) 10K type strain sequencing project: providing services to taxonomists for standard genome sequencing and annotation.</title>
        <authorList>
            <consortium name="The Broad Institute Genomics Platform"/>
            <consortium name="The Broad Institute Genome Sequencing Center for Infectious Disease"/>
            <person name="Wu L."/>
            <person name="Ma J."/>
        </authorList>
    </citation>
    <scope>NUCLEOTIDE SEQUENCE [LARGE SCALE GENOMIC DNA]</scope>
    <source>
        <strain evidence="2">CGMCC 1.15399</strain>
    </source>
</reference>
<protein>
    <submittedName>
        <fullName evidence="1">Uncharacterized protein</fullName>
    </submittedName>
</protein>